<evidence type="ECO:0000256" key="2">
    <source>
        <dbReference type="ARBA" id="ARBA00022448"/>
    </source>
</evidence>
<gene>
    <name evidence="10" type="ORF">Q0590_29095</name>
</gene>
<protein>
    <submittedName>
        <fullName evidence="10">TonB-dependent receptor</fullName>
    </submittedName>
</protein>
<evidence type="ECO:0000256" key="6">
    <source>
        <dbReference type="ARBA" id="ARBA00023136"/>
    </source>
</evidence>
<keyword evidence="5 8" id="KW-0732">Signal</keyword>
<evidence type="ECO:0000256" key="3">
    <source>
        <dbReference type="ARBA" id="ARBA00022452"/>
    </source>
</evidence>
<keyword evidence="6" id="KW-0472">Membrane</keyword>
<comment type="caution">
    <text evidence="10">The sequence shown here is derived from an EMBL/GenBank/DDBJ whole genome shotgun (WGS) entry which is preliminary data.</text>
</comment>
<dbReference type="Proteomes" id="UP001168528">
    <property type="component" value="Unassembled WGS sequence"/>
</dbReference>
<dbReference type="PANTHER" id="PTHR30069:SF29">
    <property type="entry name" value="HEMOGLOBIN AND HEMOGLOBIN-HAPTOGLOBIN-BINDING PROTEIN 1-RELATED"/>
    <property type="match status" value="1"/>
</dbReference>
<evidence type="ECO:0000256" key="4">
    <source>
        <dbReference type="ARBA" id="ARBA00022692"/>
    </source>
</evidence>
<evidence type="ECO:0000256" key="5">
    <source>
        <dbReference type="ARBA" id="ARBA00022729"/>
    </source>
</evidence>
<dbReference type="RefSeq" id="WP_302041169.1">
    <property type="nucleotide sequence ID" value="NZ_JAUKPO010000029.1"/>
</dbReference>
<keyword evidence="10" id="KW-0675">Receptor</keyword>
<dbReference type="Gene3D" id="2.60.40.1120">
    <property type="entry name" value="Carboxypeptidase-like, regulatory domain"/>
    <property type="match status" value="1"/>
</dbReference>
<feature type="domain" description="TonB-dependent receptor plug" evidence="9">
    <location>
        <begin position="283"/>
        <end position="360"/>
    </location>
</feature>
<dbReference type="SUPFAM" id="SSF49464">
    <property type="entry name" value="Carboxypeptidase regulatory domain-like"/>
    <property type="match status" value="1"/>
</dbReference>
<dbReference type="InterPro" id="IPR012910">
    <property type="entry name" value="Plug_dom"/>
</dbReference>
<dbReference type="SUPFAM" id="SSF56935">
    <property type="entry name" value="Porins"/>
    <property type="match status" value="1"/>
</dbReference>
<dbReference type="InterPro" id="IPR036942">
    <property type="entry name" value="Beta-barrel_TonB_sf"/>
</dbReference>
<dbReference type="Gene3D" id="2.170.130.10">
    <property type="entry name" value="TonB-dependent receptor, plug domain"/>
    <property type="match status" value="1"/>
</dbReference>
<evidence type="ECO:0000313" key="11">
    <source>
        <dbReference type="Proteomes" id="UP001168528"/>
    </source>
</evidence>
<proteinExistence type="predicted"/>
<evidence type="ECO:0000313" key="10">
    <source>
        <dbReference type="EMBL" id="MDO1450367.1"/>
    </source>
</evidence>
<evidence type="ECO:0000256" key="1">
    <source>
        <dbReference type="ARBA" id="ARBA00004571"/>
    </source>
</evidence>
<keyword evidence="7" id="KW-0998">Cell outer membrane</keyword>
<dbReference type="PANTHER" id="PTHR30069">
    <property type="entry name" value="TONB-DEPENDENT OUTER MEMBRANE RECEPTOR"/>
    <property type="match status" value="1"/>
</dbReference>
<dbReference type="InterPro" id="IPR039426">
    <property type="entry name" value="TonB-dep_rcpt-like"/>
</dbReference>
<keyword evidence="3" id="KW-1134">Transmembrane beta strand</keyword>
<keyword evidence="2" id="KW-0813">Transport</keyword>
<dbReference type="Gene3D" id="2.40.170.20">
    <property type="entry name" value="TonB-dependent receptor, beta-barrel domain"/>
    <property type="match status" value="1"/>
</dbReference>
<comment type="subcellular location">
    <subcellularLocation>
        <location evidence="1">Cell outer membrane</location>
        <topology evidence="1">Multi-pass membrane protein</topology>
    </subcellularLocation>
</comment>
<feature type="signal peptide" evidence="8">
    <location>
        <begin position="1"/>
        <end position="20"/>
    </location>
</feature>
<dbReference type="EMBL" id="JAUKPO010000029">
    <property type="protein sequence ID" value="MDO1450367.1"/>
    <property type="molecule type" value="Genomic_DNA"/>
</dbReference>
<sequence>MNYFNRLVLLLVSLFLFCNAALCQTTNTPLISGDFVDVSFRQFVDEVESKTPYFFYYDSAHTDTLRVTIRVQEKPLNTVLRQLFNGKELYFAIDAQNRVYISKGNVIRTELPIGFFENTEPASTTYDVAALDYLEDKEKSKVQASLANKLYEIGKKTASIQEGRATISGQIRSAESGEPVIGALLFIEQPRIGVATDQLGNYSITLPKGRHELKIKNVGMKDTRRQIMLYADGKLDIELQNEVVALNEVVVQAEKDRNVTSVQMGVERLDIKTIKQVPTVFGEADVLKVVLTLPGVKTVGEGSNGFNVRGGATDQNLILFNEATIYNPSHLFGFFSAFNPDIIKNVELYKSGIPAKYGGRLSSVLEINSRDGDKKKFAGSGGIGLITGRLTLEGPIIKDKTSFIVGARSTYSDWLLKQLQNASFNRGSASFYDVNLHISHEVNKNNNLHFTGYLSRDRFQLGNDTLYGYRNQNATLRWAHIFNNRLSSEFTGGFSRYQYDVSSDKNPVNAYDLSFEVNQSSLKADFSYFLAERHNIDFGVSTLYYKLFPGSYLPKGSESFISPNIVEPEQALESALYVSDEFEVSPKLSVNIGLRYSLFNYLGPKNVAYYPIGIPKEEGNSIDTIAYTRGDFIKTYHGPEYRLSARYALNQSTSLKASYNKMRQYMHMLSNTTAISPTDIWKLSDVHVKPQIGDQVSVGLYKNFFSGAIETSVETYYKTMANFLDYKSGALLILNHHIETDIINAEGKAYGVEVMVKKPAGKLNGWMSYTYSRSLLRANDPVNAEVINQGEYYPSNFDKPHDFTFIGNYKFNRRINVSLNFTYSTGRPITLPLAKYSQGGAQRIYYSDRNQYRIPDYYRADVAMNIEGSHKIKKLAHSSWTISIYNVTGRRNAYSVYFTSERGSIKGYKLSIFGMPIPTVTYNFRF</sequence>
<dbReference type="InterPro" id="IPR037066">
    <property type="entry name" value="Plug_dom_sf"/>
</dbReference>
<evidence type="ECO:0000256" key="8">
    <source>
        <dbReference type="SAM" id="SignalP"/>
    </source>
</evidence>
<evidence type="ECO:0000259" key="9">
    <source>
        <dbReference type="Pfam" id="PF07715"/>
    </source>
</evidence>
<evidence type="ECO:0000256" key="7">
    <source>
        <dbReference type="ARBA" id="ARBA00023237"/>
    </source>
</evidence>
<reference evidence="10" key="1">
    <citation type="submission" date="2023-07" db="EMBL/GenBank/DDBJ databases">
        <title>The genome sequence of Rhodocytophaga aerolata KACC 12507.</title>
        <authorList>
            <person name="Zhang X."/>
        </authorList>
    </citation>
    <scope>NUCLEOTIDE SEQUENCE</scope>
    <source>
        <strain evidence="10">KACC 12507</strain>
    </source>
</reference>
<keyword evidence="4" id="KW-0812">Transmembrane</keyword>
<dbReference type="InterPro" id="IPR008969">
    <property type="entry name" value="CarboxyPept-like_regulatory"/>
</dbReference>
<dbReference type="Pfam" id="PF13715">
    <property type="entry name" value="CarbopepD_reg_2"/>
    <property type="match status" value="1"/>
</dbReference>
<feature type="chain" id="PRO_5046156043" evidence="8">
    <location>
        <begin position="21"/>
        <end position="926"/>
    </location>
</feature>
<name>A0ABT8RE39_9BACT</name>
<accession>A0ABT8RE39</accession>
<dbReference type="Pfam" id="PF07715">
    <property type="entry name" value="Plug"/>
    <property type="match status" value="1"/>
</dbReference>
<keyword evidence="11" id="KW-1185">Reference proteome</keyword>
<organism evidence="10 11">
    <name type="scientific">Rhodocytophaga aerolata</name>
    <dbReference type="NCBI Taxonomy" id="455078"/>
    <lineage>
        <taxon>Bacteria</taxon>
        <taxon>Pseudomonadati</taxon>
        <taxon>Bacteroidota</taxon>
        <taxon>Cytophagia</taxon>
        <taxon>Cytophagales</taxon>
        <taxon>Rhodocytophagaceae</taxon>
        <taxon>Rhodocytophaga</taxon>
    </lineage>
</organism>